<dbReference type="Proteomes" id="UP001155110">
    <property type="component" value="Unassembled WGS sequence"/>
</dbReference>
<accession>A0AAW5PCJ6</accession>
<evidence type="ECO:0000313" key="4">
    <source>
        <dbReference type="Proteomes" id="UP001155110"/>
    </source>
</evidence>
<reference evidence="3" key="1">
    <citation type="submission" date="2022-08" db="EMBL/GenBank/DDBJ databases">
        <title>Genomic Encyclopedia of Type Strains, Phase V (KMG-V): Genome sequencing to study the core and pangenomes of soil and plant-associated prokaryotes.</title>
        <authorList>
            <person name="Whitman W."/>
        </authorList>
    </citation>
    <scope>NUCLEOTIDE SEQUENCE</scope>
    <source>
        <strain evidence="3">SP3002</strain>
    </source>
</reference>
<name>A0AAW5PCJ6_9BACT</name>
<sequence length="217" mass="24637">MDLAYPSVLKRRHRIQEAVQQGERVGLPGGAPKDGLPDPEVEADEMYQNAGEKSDPHRNPDDPPRPRANKARGRGTYENDRPPVLGMVGRETGWACFRVCLDTKQETIREIVAGETAEEACIFTDENRSYLWLEKEEESRTRKAVDHSEEWAADQDEDGIREVHVNTIEGIWTSLRNRLRRFRGVHKDHLSGYVAMFELASGRDQVTPALLQRMCGA</sequence>
<evidence type="ECO:0000313" key="3">
    <source>
        <dbReference type="EMBL" id="MCS4159325.1"/>
    </source>
</evidence>
<dbReference type="EMBL" id="JANTZM010000024">
    <property type="protein sequence ID" value="MCS4159325.1"/>
    <property type="molecule type" value="Genomic_DNA"/>
</dbReference>
<evidence type="ECO:0000259" key="2">
    <source>
        <dbReference type="SMART" id="SM01126"/>
    </source>
</evidence>
<evidence type="ECO:0000256" key="1">
    <source>
        <dbReference type="SAM" id="MobiDB-lite"/>
    </source>
</evidence>
<dbReference type="SMART" id="SM01126">
    <property type="entry name" value="DDE_Tnp_IS1595"/>
    <property type="match status" value="1"/>
</dbReference>
<protein>
    <submittedName>
        <fullName evidence="3">Transposase-like protein</fullName>
    </submittedName>
</protein>
<gene>
    <name evidence="3" type="ORF">GGP99_003316</name>
</gene>
<dbReference type="InterPro" id="IPR024445">
    <property type="entry name" value="Tnp_ISXO2-like"/>
</dbReference>
<feature type="region of interest" description="Disordered" evidence="1">
    <location>
        <begin position="19"/>
        <end position="84"/>
    </location>
</feature>
<feature type="compositionally biased region" description="Basic and acidic residues" evidence="1">
    <location>
        <begin position="52"/>
        <end position="65"/>
    </location>
</feature>
<dbReference type="Pfam" id="PF12762">
    <property type="entry name" value="DDE_Tnp_IS1595"/>
    <property type="match status" value="1"/>
</dbReference>
<comment type="caution">
    <text evidence="3">The sequence shown here is derived from an EMBL/GenBank/DDBJ whole genome shotgun (WGS) entry which is preliminary data.</text>
</comment>
<organism evidence="3 4">
    <name type="scientific">Salinibacter ruber</name>
    <dbReference type="NCBI Taxonomy" id="146919"/>
    <lineage>
        <taxon>Bacteria</taxon>
        <taxon>Pseudomonadati</taxon>
        <taxon>Rhodothermota</taxon>
        <taxon>Rhodothermia</taxon>
        <taxon>Rhodothermales</taxon>
        <taxon>Salinibacteraceae</taxon>
        <taxon>Salinibacter</taxon>
    </lineage>
</organism>
<dbReference type="NCBIfam" id="NF033547">
    <property type="entry name" value="transpos_IS1595"/>
    <property type="match status" value="1"/>
</dbReference>
<feature type="domain" description="ISXO2-like transposase" evidence="2">
    <location>
        <begin position="32"/>
        <end position="205"/>
    </location>
</feature>
<dbReference type="AlphaFoldDB" id="A0AAW5PCJ6"/>
<proteinExistence type="predicted"/>